<gene>
    <name evidence="4" type="ORF">Pla175_36620</name>
</gene>
<dbReference type="NCBIfam" id="TIGR02246">
    <property type="entry name" value="SgcJ/EcaC family oxidoreductase"/>
    <property type="match status" value="1"/>
</dbReference>
<dbReference type="RefSeq" id="WP_197526955.1">
    <property type="nucleotide sequence ID" value="NZ_CP036291.1"/>
</dbReference>
<feature type="chain" id="PRO_5021733707" evidence="2">
    <location>
        <begin position="28"/>
        <end position="310"/>
    </location>
</feature>
<evidence type="ECO:0000259" key="3">
    <source>
        <dbReference type="Pfam" id="PF14534"/>
    </source>
</evidence>
<dbReference type="KEGG" id="pnd:Pla175_36620"/>
<accession>A0A518DFK9</accession>
<organism evidence="4 5">
    <name type="scientific">Pirellulimonas nuda</name>
    <dbReference type="NCBI Taxonomy" id="2528009"/>
    <lineage>
        <taxon>Bacteria</taxon>
        <taxon>Pseudomonadati</taxon>
        <taxon>Planctomycetota</taxon>
        <taxon>Planctomycetia</taxon>
        <taxon>Pirellulales</taxon>
        <taxon>Lacipirellulaceae</taxon>
        <taxon>Pirellulimonas</taxon>
    </lineage>
</organism>
<dbReference type="Proteomes" id="UP000317429">
    <property type="component" value="Chromosome"/>
</dbReference>
<protein>
    <submittedName>
        <fullName evidence="4">SnoaL-like domain protein</fullName>
    </submittedName>
</protein>
<evidence type="ECO:0000256" key="2">
    <source>
        <dbReference type="SAM" id="SignalP"/>
    </source>
</evidence>
<keyword evidence="2" id="KW-0732">Signal</keyword>
<dbReference type="AlphaFoldDB" id="A0A518DFK9"/>
<feature type="region of interest" description="Disordered" evidence="1">
    <location>
        <begin position="285"/>
        <end position="310"/>
    </location>
</feature>
<dbReference type="EMBL" id="CP036291">
    <property type="protein sequence ID" value="QDU90260.1"/>
    <property type="molecule type" value="Genomic_DNA"/>
</dbReference>
<name>A0A518DFK9_9BACT</name>
<keyword evidence="5" id="KW-1185">Reference proteome</keyword>
<dbReference type="Pfam" id="PF14534">
    <property type="entry name" value="DUF4440"/>
    <property type="match status" value="1"/>
</dbReference>
<feature type="signal peptide" evidence="2">
    <location>
        <begin position="1"/>
        <end position="27"/>
    </location>
</feature>
<evidence type="ECO:0000313" key="4">
    <source>
        <dbReference type="EMBL" id="QDU90260.1"/>
    </source>
</evidence>
<evidence type="ECO:0000256" key="1">
    <source>
        <dbReference type="SAM" id="MobiDB-lite"/>
    </source>
</evidence>
<proteinExistence type="predicted"/>
<reference evidence="4 5" key="1">
    <citation type="submission" date="2019-02" db="EMBL/GenBank/DDBJ databases">
        <title>Deep-cultivation of Planctomycetes and their phenomic and genomic characterization uncovers novel biology.</title>
        <authorList>
            <person name="Wiegand S."/>
            <person name="Jogler M."/>
            <person name="Boedeker C."/>
            <person name="Pinto D."/>
            <person name="Vollmers J."/>
            <person name="Rivas-Marin E."/>
            <person name="Kohn T."/>
            <person name="Peeters S.H."/>
            <person name="Heuer A."/>
            <person name="Rast P."/>
            <person name="Oberbeckmann S."/>
            <person name="Bunk B."/>
            <person name="Jeske O."/>
            <person name="Meyerdierks A."/>
            <person name="Storesund J.E."/>
            <person name="Kallscheuer N."/>
            <person name="Luecker S."/>
            <person name="Lage O.M."/>
            <person name="Pohl T."/>
            <person name="Merkel B.J."/>
            <person name="Hornburger P."/>
            <person name="Mueller R.-W."/>
            <person name="Bruemmer F."/>
            <person name="Labrenz M."/>
            <person name="Spormann A.M."/>
            <person name="Op den Camp H."/>
            <person name="Overmann J."/>
            <person name="Amann R."/>
            <person name="Jetten M.S.M."/>
            <person name="Mascher T."/>
            <person name="Medema M.H."/>
            <person name="Devos D.P."/>
            <person name="Kaster A.-K."/>
            <person name="Ovreas L."/>
            <person name="Rohde M."/>
            <person name="Galperin M.Y."/>
            <person name="Jogler C."/>
        </authorList>
    </citation>
    <scope>NUCLEOTIDE SEQUENCE [LARGE SCALE GENOMIC DNA]</scope>
    <source>
        <strain evidence="4 5">Pla175</strain>
    </source>
</reference>
<dbReference type="Gene3D" id="3.10.450.50">
    <property type="match status" value="1"/>
</dbReference>
<feature type="domain" description="DUF4440" evidence="3">
    <location>
        <begin position="44"/>
        <end position="146"/>
    </location>
</feature>
<sequence precursor="true">MTAQSRWPVAILFATCLSSSFVSSAPAQPNSAAPKPGPAVMLGDYVSAFNEGDAKKLAAFWTEDAVWTDTQTGEQTVGRGAIEQRFAEFFAANPRASLAGTADTVRDITPNVATIDGTAALYMPGAEPVGSRFSAVAVKVGDAWRLSKVDESDLPTPTSAGEALKELEFLVGRWVDESSADVTVETNCRWGAGGSFLVRSYVISAEGEEPRQGTQVIGYDPLTKGVRSWNFDSDGSFGEGSWTRDGDVLIGRLTQTLADGSLAAATQIIERDGDDALSVRMIGREVDGEPAPSGPAVRVTRAADQPTNDQ</sequence>
<dbReference type="InterPro" id="IPR027843">
    <property type="entry name" value="DUF4440"/>
</dbReference>
<dbReference type="InterPro" id="IPR011944">
    <property type="entry name" value="Steroid_delta5-4_isomerase"/>
</dbReference>
<dbReference type="InterPro" id="IPR032710">
    <property type="entry name" value="NTF2-like_dom_sf"/>
</dbReference>
<dbReference type="SUPFAM" id="SSF54427">
    <property type="entry name" value="NTF2-like"/>
    <property type="match status" value="1"/>
</dbReference>
<evidence type="ECO:0000313" key="5">
    <source>
        <dbReference type="Proteomes" id="UP000317429"/>
    </source>
</evidence>